<protein>
    <recommendedName>
        <fullName evidence="3">ESAT-6-like protein</fullName>
    </recommendedName>
</protein>
<keyword evidence="2" id="KW-1185">Reference proteome</keyword>
<name>A0ABY4QTG3_9MYCO</name>
<evidence type="ECO:0000313" key="2">
    <source>
        <dbReference type="Proteomes" id="UP001056610"/>
    </source>
</evidence>
<accession>A0ABY4QTG3</accession>
<sequence length="96" mass="10463">MSQQIWDFGSIHAAVGVLRGHSSAIQAQNEELEGHLSQGIAVWQGEASDMWSTEQRTLNNHGVEFQQAVDSYLAAVEESTFNTANQEQINAGSFGL</sequence>
<evidence type="ECO:0008006" key="3">
    <source>
        <dbReference type="Google" id="ProtNLM"/>
    </source>
</evidence>
<organism evidence="1 2">
    <name type="scientific">Candidatus Mycobacterium methanotrophicum</name>
    <dbReference type="NCBI Taxonomy" id="2943498"/>
    <lineage>
        <taxon>Bacteria</taxon>
        <taxon>Bacillati</taxon>
        <taxon>Actinomycetota</taxon>
        <taxon>Actinomycetes</taxon>
        <taxon>Mycobacteriales</taxon>
        <taxon>Mycobacteriaceae</taxon>
        <taxon>Mycobacterium</taxon>
    </lineage>
</organism>
<dbReference type="EMBL" id="CP097321">
    <property type="protein sequence ID" value="UQX13426.1"/>
    <property type="molecule type" value="Genomic_DNA"/>
</dbReference>
<geneLocation type="plasmid" evidence="1 2">
    <name>unnamed</name>
</geneLocation>
<dbReference type="RefSeq" id="WP_219069448.1">
    <property type="nucleotide sequence ID" value="NZ_CAJUXY010000056.1"/>
</dbReference>
<dbReference type="Proteomes" id="UP001056610">
    <property type="component" value="Plasmid unnamed"/>
</dbReference>
<proteinExistence type="predicted"/>
<evidence type="ECO:0000313" key="1">
    <source>
        <dbReference type="EMBL" id="UQX13426.1"/>
    </source>
</evidence>
<gene>
    <name evidence="1" type="ORF">M5I08_24785</name>
</gene>
<keyword evidence="1" id="KW-0614">Plasmid</keyword>
<reference evidence="1" key="1">
    <citation type="submission" date="2022-05" db="EMBL/GenBank/DDBJ databases">
        <title>A methanotrophic Mycobacterium dominates a cave microbial ecosystem.</title>
        <authorList>
            <person name="Van Spanning R.J.M."/>
            <person name="Guan Q."/>
            <person name="Melkonian C."/>
            <person name="Gallant J."/>
            <person name="Polerecky L."/>
            <person name="Flot J.-F."/>
            <person name="Brandt B.W."/>
            <person name="Braster M."/>
            <person name="Iturbe Espinoza P."/>
            <person name="Aerts J."/>
            <person name="Meima-Franke M."/>
            <person name="Piersma S.R."/>
            <person name="Bunduc C."/>
            <person name="Ummels R."/>
            <person name="Pain A."/>
            <person name="Fleming E.J."/>
            <person name="van der Wel N."/>
            <person name="Gherman V.D."/>
            <person name="Sarbu S.M."/>
            <person name="Bodelier P.L.E."/>
            <person name="Bitter W."/>
        </authorList>
    </citation>
    <scope>NUCLEOTIDE SEQUENCE</scope>
    <source>
        <strain evidence="1">Sulfur Cave</strain>
        <plasmid evidence="1">unnamed</plasmid>
    </source>
</reference>